<protein>
    <submittedName>
        <fullName evidence="2">Uncharacterized protein</fullName>
    </submittedName>
</protein>
<dbReference type="EMBL" id="JBBCAQ010000037">
    <property type="protein sequence ID" value="KAK7574155.1"/>
    <property type="molecule type" value="Genomic_DNA"/>
</dbReference>
<organism evidence="2 3">
    <name type="scientific">Parthenolecanium corni</name>
    <dbReference type="NCBI Taxonomy" id="536013"/>
    <lineage>
        <taxon>Eukaryota</taxon>
        <taxon>Metazoa</taxon>
        <taxon>Ecdysozoa</taxon>
        <taxon>Arthropoda</taxon>
        <taxon>Hexapoda</taxon>
        <taxon>Insecta</taxon>
        <taxon>Pterygota</taxon>
        <taxon>Neoptera</taxon>
        <taxon>Paraneoptera</taxon>
        <taxon>Hemiptera</taxon>
        <taxon>Sternorrhyncha</taxon>
        <taxon>Coccoidea</taxon>
        <taxon>Coccidae</taxon>
        <taxon>Parthenolecanium</taxon>
    </lineage>
</organism>
<feature type="compositionally biased region" description="Basic and acidic residues" evidence="1">
    <location>
        <begin position="71"/>
        <end position="81"/>
    </location>
</feature>
<comment type="caution">
    <text evidence="2">The sequence shown here is derived from an EMBL/GenBank/DDBJ whole genome shotgun (WGS) entry which is preliminary data.</text>
</comment>
<feature type="compositionally biased region" description="Polar residues" evidence="1">
    <location>
        <begin position="269"/>
        <end position="294"/>
    </location>
</feature>
<reference evidence="2 3" key="1">
    <citation type="submission" date="2024-03" db="EMBL/GenBank/DDBJ databases">
        <title>Adaptation during the transition from Ophiocordyceps entomopathogen to insect associate is accompanied by gene loss and intensified selection.</title>
        <authorList>
            <person name="Ward C.M."/>
            <person name="Onetto C.A."/>
            <person name="Borneman A.R."/>
        </authorList>
    </citation>
    <scope>NUCLEOTIDE SEQUENCE [LARGE SCALE GENOMIC DNA]</scope>
    <source>
        <strain evidence="2">AWRI1</strain>
        <tissue evidence="2">Single Adult Female</tissue>
    </source>
</reference>
<sequence length="419" mass="46506">MSNSGEEFCRRDRLSYRQNHQISGAASATDRYNLPLYDSSNVRHLPVYESLSDSKRHHHSSPSPNPSYDVEDSRDRRLPAPYDHHLHSATYDLNNHRLPPLPPSPNHYVLDTEEPFIPPPDCYLSPPAPAPPDRFHNALGTHDRFLLTTSDLYLPPASVDKYQKQISGEPLYERYNLTDKYHAPDSLLERFADHNQRYGSSSSSYAAGPGDPYVRRDLGYHNHYRLLNSGHYHQKSGYSSTLQRFPSGSRSHQYQTLRLQKCCSGSYARDQQPQSRDASPSAQNRMRTSRTSSPVAVLQQGGAVAATIPVDFGGCGGAGSSGRYLSATYSTLPRCNSYGDMQSNPIGTFRRTPSGHENCCYRRRTSSPSSSSASAVAYSLHPINYSTATTTVSASSSVSSLCSQNFQQPALPTLTTSTW</sequence>
<evidence type="ECO:0000256" key="1">
    <source>
        <dbReference type="SAM" id="MobiDB-lite"/>
    </source>
</evidence>
<dbReference type="AlphaFoldDB" id="A0AAN9T5X1"/>
<evidence type="ECO:0000313" key="2">
    <source>
        <dbReference type="EMBL" id="KAK7574155.1"/>
    </source>
</evidence>
<keyword evidence="3" id="KW-1185">Reference proteome</keyword>
<dbReference type="Proteomes" id="UP001367676">
    <property type="component" value="Unassembled WGS sequence"/>
</dbReference>
<accession>A0AAN9T5X1</accession>
<name>A0AAN9T5X1_9HEMI</name>
<gene>
    <name evidence="2" type="ORF">V9T40_011346</name>
</gene>
<feature type="region of interest" description="Disordered" evidence="1">
    <location>
        <begin position="51"/>
        <end position="81"/>
    </location>
</feature>
<proteinExistence type="predicted"/>
<evidence type="ECO:0000313" key="3">
    <source>
        <dbReference type="Proteomes" id="UP001367676"/>
    </source>
</evidence>
<feature type="region of interest" description="Disordered" evidence="1">
    <location>
        <begin position="265"/>
        <end position="296"/>
    </location>
</feature>